<dbReference type="RefSeq" id="WP_207379595.1">
    <property type="nucleotide sequence ID" value="NZ_CP071502.1"/>
</dbReference>
<gene>
    <name evidence="1" type="ORF">JYB85_12665</name>
</gene>
<dbReference type="Proteomes" id="UP000663207">
    <property type="component" value="Chromosome"/>
</dbReference>
<protein>
    <submittedName>
        <fullName evidence="1">Uncharacterized protein</fullName>
    </submittedName>
</protein>
<evidence type="ECO:0000313" key="2">
    <source>
        <dbReference type="Proteomes" id="UP000663207"/>
    </source>
</evidence>
<sequence>MSKLLKLDGFVSMADAQEYLGKAIGENLSYAEIYQLVLNQDLVVSARFDAHECALLGKYIPFTPEQYVELLSQQQVPEEWSWIDLNHIHYDGDKAQYYAFNPSLTSITGCWDFTMLGAEAVAIDHYFRIQAANSVHGGLCGVELNIPREGILLSNGEQIARLQARTQLDQSIKFDYFLNKLVFKKHEINRFLQSLETQPDGGVKEKSLSGKERNTFLLIINALLAELGICASDKGIAPAIRLITETAGTPISENTIRSILKQICDSAS</sequence>
<accession>A0ABX7QXD6</accession>
<proteinExistence type="predicted"/>
<evidence type="ECO:0000313" key="1">
    <source>
        <dbReference type="EMBL" id="QSX36182.1"/>
    </source>
</evidence>
<keyword evidence="2" id="KW-1185">Reference proteome</keyword>
<dbReference type="EMBL" id="CP071502">
    <property type="protein sequence ID" value="QSX36182.1"/>
    <property type="molecule type" value="Genomic_DNA"/>
</dbReference>
<name>A0ABX7QXD6_9GAMM</name>
<reference evidence="1 2" key="1">
    <citation type="submission" date="2021-03" db="EMBL/GenBank/DDBJ databases">
        <title>Novel species identification of genus Shewanella.</title>
        <authorList>
            <person name="Liu G."/>
            <person name="Zhang Q."/>
        </authorList>
    </citation>
    <scope>NUCLEOTIDE SEQUENCE [LARGE SCALE GENOMIC DNA]</scope>
    <source>
        <strain evidence="1 2">FJAT-52962</strain>
    </source>
</reference>
<organism evidence="1 2">
    <name type="scientific">Shewanella sedimentimangrovi</name>
    <dbReference type="NCBI Taxonomy" id="2814293"/>
    <lineage>
        <taxon>Bacteria</taxon>
        <taxon>Pseudomonadati</taxon>
        <taxon>Pseudomonadota</taxon>
        <taxon>Gammaproteobacteria</taxon>
        <taxon>Alteromonadales</taxon>
        <taxon>Shewanellaceae</taxon>
        <taxon>Shewanella</taxon>
    </lineage>
</organism>